<name>A0ACD2ZYV2_9AGAR</name>
<keyword evidence="2" id="KW-1185">Reference proteome</keyword>
<gene>
    <name evidence="1" type="ORF">BDN72DRAFT_866047</name>
</gene>
<evidence type="ECO:0000313" key="1">
    <source>
        <dbReference type="EMBL" id="TFK58304.1"/>
    </source>
</evidence>
<organism evidence="1 2">
    <name type="scientific">Pluteus cervinus</name>
    <dbReference type="NCBI Taxonomy" id="181527"/>
    <lineage>
        <taxon>Eukaryota</taxon>
        <taxon>Fungi</taxon>
        <taxon>Dikarya</taxon>
        <taxon>Basidiomycota</taxon>
        <taxon>Agaricomycotina</taxon>
        <taxon>Agaricomycetes</taxon>
        <taxon>Agaricomycetidae</taxon>
        <taxon>Agaricales</taxon>
        <taxon>Pluteineae</taxon>
        <taxon>Pluteaceae</taxon>
        <taxon>Pluteus</taxon>
    </lineage>
</organism>
<reference evidence="1 2" key="1">
    <citation type="journal article" date="2019" name="Nat. Ecol. Evol.">
        <title>Megaphylogeny resolves global patterns of mushroom evolution.</title>
        <authorList>
            <person name="Varga T."/>
            <person name="Krizsan K."/>
            <person name="Foldi C."/>
            <person name="Dima B."/>
            <person name="Sanchez-Garcia M."/>
            <person name="Sanchez-Ramirez S."/>
            <person name="Szollosi G.J."/>
            <person name="Szarkandi J.G."/>
            <person name="Papp V."/>
            <person name="Albert L."/>
            <person name="Andreopoulos W."/>
            <person name="Angelini C."/>
            <person name="Antonin V."/>
            <person name="Barry K.W."/>
            <person name="Bougher N.L."/>
            <person name="Buchanan P."/>
            <person name="Buyck B."/>
            <person name="Bense V."/>
            <person name="Catcheside P."/>
            <person name="Chovatia M."/>
            <person name="Cooper J."/>
            <person name="Damon W."/>
            <person name="Desjardin D."/>
            <person name="Finy P."/>
            <person name="Geml J."/>
            <person name="Haridas S."/>
            <person name="Hughes K."/>
            <person name="Justo A."/>
            <person name="Karasinski D."/>
            <person name="Kautmanova I."/>
            <person name="Kiss B."/>
            <person name="Kocsube S."/>
            <person name="Kotiranta H."/>
            <person name="LaButti K.M."/>
            <person name="Lechner B.E."/>
            <person name="Liimatainen K."/>
            <person name="Lipzen A."/>
            <person name="Lukacs Z."/>
            <person name="Mihaltcheva S."/>
            <person name="Morgado L.N."/>
            <person name="Niskanen T."/>
            <person name="Noordeloos M.E."/>
            <person name="Ohm R.A."/>
            <person name="Ortiz-Santana B."/>
            <person name="Ovrebo C."/>
            <person name="Racz N."/>
            <person name="Riley R."/>
            <person name="Savchenko A."/>
            <person name="Shiryaev A."/>
            <person name="Soop K."/>
            <person name="Spirin V."/>
            <person name="Szebenyi C."/>
            <person name="Tomsovsky M."/>
            <person name="Tulloss R.E."/>
            <person name="Uehling J."/>
            <person name="Grigoriev I.V."/>
            <person name="Vagvolgyi C."/>
            <person name="Papp T."/>
            <person name="Martin F.M."/>
            <person name="Miettinen O."/>
            <person name="Hibbett D.S."/>
            <person name="Nagy L.G."/>
        </authorList>
    </citation>
    <scope>NUCLEOTIDE SEQUENCE [LARGE SCALE GENOMIC DNA]</scope>
    <source>
        <strain evidence="1 2">NL-1719</strain>
    </source>
</reference>
<dbReference type="EMBL" id="ML209463">
    <property type="protein sequence ID" value="TFK58304.1"/>
    <property type="molecule type" value="Genomic_DNA"/>
</dbReference>
<sequence length="161" mass="18803">MEKDREMIEDQKRGGEIGEEELTIEGEEEEIAEEAEIVEMTDIVVDKEEEDRHIDETKKGLNPLHQPSGPEKEKMMRDENKIRYALALIGEKLAGQDWVNAYMRGDLILNTYNDFVEQFKRNFGDPFAKENARLKWKALKQQENQSVGDYNRYFTEVTTLA</sequence>
<dbReference type="Proteomes" id="UP000308600">
    <property type="component" value="Unassembled WGS sequence"/>
</dbReference>
<evidence type="ECO:0000313" key="2">
    <source>
        <dbReference type="Proteomes" id="UP000308600"/>
    </source>
</evidence>
<protein>
    <submittedName>
        <fullName evidence="1">Uncharacterized protein</fullName>
    </submittedName>
</protein>
<accession>A0ACD2ZYV2</accession>
<proteinExistence type="predicted"/>
<feature type="non-terminal residue" evidence="1">
    <location>
        <position position="161"/>
    </location>
</feature>